<protein>
    <recommendedName>
        <fullName evidence="3">DUF2877 domain-containing protein</fullName>
    </recommendedName>
</protein>
<evidence type="ECO:0008006" key="3">
    <source>
        <dbReference type="Google" id="ProtNLM"/>
    </source>
</evidence>
<keyword evidence="2" id="KW-1185">Reference proteome</keyword>
<reference evidence="1 2" key="1">
    <citation type="submission" date="2016-10" db="EMBL/GenBank/DDBJ databases">
        <authorList>
            <person name="de Groot N.N."/>
        </authorList>
    </citation>
    <scope>NUCLEOTIDE SEQUENCE [LARGE SCALE GENOMIC DNA]</scope>
    <source>
        <strain evidence="1 2">DSM 21771</strain>
    </source>
</reference>
<dbReference type="OrthoDB" id="4933449at2"/>
<sequence>MNDSNMLALVASADISRVVESWPSGKVHSLFANSLNLQFGDRLVHVGHLAEGLAPFGIGAERADIERLLWNVRIGELVRYQANQLIFSDRVRLSMNQVDVTDHTLDVYPYDLQTVDENVDCIFSNILEEDWHTGFIETDIKRLLKDRCQSCTVHNSDLMTEKLQELEALAFGRQTTGSEGVFNYWIGRGQGLTPSGDDLLVGMCAAMDGLGRSNPVFLRQLKSYLLDKGHARTTEIGYEYLWYATDKKYHSHVINICKSFVNEQTYTPLEAAQEMKAVGHTSGTDTLIGILIGAKGLK</sequence>
<evidence type="ECO:0000313" key="1">
    <source>
        <dbReference type="EMBL" id="SDI60694.1"/>
    </source>
</evidence>
<dbReference type="AlphaFoldDB" id="A0A1G8LYA6"/>
<accession>A0A1G8LYA6</accession>
<dbReference type="Proteomes" id="UP000198853">
    <property type="component" value="Unassembled WGS sequence"/>
</dbReference>
<organism evidence="1 2">
    <name type="scientific">Natribacillus halophilus</name>
    <dbReference type="NCBI Taxonomy" id="549003"/>
    <lineage>
        <taxon>Bacteria</taxon>
        <taxon>Bacillati</taxon>
        <taxon>Bacillota</taxon>
        <taxon>Bacilli</taxon>
        <taxon>Bacillales</taxon>
        <taxon>Bacillaceae</taxon>
        <taxon>Natribacillus</taxon>
    </lineage>
</organism>
<name>A0A1G8LYA6_9BACI</name>
<dbReference type="Pfam" id="PF11392">
    <property type="entry name" value="AllH"/>
    <property type="match status" value="1"/>
</dbReference>
<evidence type="ECO:0000313" key="2">
    <source>
        <dbReference type="Proteomes" id="UP000198853"/>
    </source>
</evidence>
<proteinExistence type="predicted"/>
<dbReference type="RefSeq" id="WP_090397013.1">
    <property type="nucleotide sequence ID" value="NZ_FNEN01000003.1"/>
</dbReference>
<gene>
    <name evidence="1" type="ORF">SAMN04488123_103343</name>
</gene>
<dbReference type="EMBL" id="FNEN01000003">
    <property type="protein sequence ID" value="SDI60694.1"/>
    <property type="molecule type" value="Genomic_DNA"/>
</dbReference>
<dbReference type="InterPro" id="IPR021530">
    <property type="entry name" value="AllH-like"/>
</dbReference>